<feature type="domain" description="HTH asnC-type" evidence="4">
    <location>
        <begin position="4"/>
        <end position="65"/>
    </location>
</feature>
<proteinExistence type="predicted"/>
<dbReference type="GO" id="GO:0005829">
    <property type="term" value="C:cytosol"/>
    <property type="evidence" value="ECO:0007669"/>
    <property type="project" value="TreeGrafter"/>
</dbReference>
<keyword evidence="3" id="KW-0804">Transcription</keyword>
<evidence type="ECO:0000313" key="6">
    <source>
        <dbReference type="Proteomes" id="UP000007374"/>
    </source>
</evidence>
<name>K2MZP9_9HYPH</name>
<dbReference type="InterPro" id="IPR019888">
    <property type="entry name" value="Tscrpt_reg_AsnC-like"/>
</dbReference>
<reference evidence="5 6" key="1">
    <citation type="journal article" date="2012" name="J. Bacteriol.">
        <title>Genome Sequence of Nitratireductor indicus Type Strain C115.</title>
        <authorList>
            <person name="Lai Q."/>
            <person name="Li G."/>
            <person name="Yu Z."/>
            <person name="Shao Z."/>
        </authorList>
    </citation>
    <scope>NUCLEOTIDE SEQUENCE [LARGE SCALE GENOMIC DNA]</scope>
    <source>
        <strain evidence="5 6">C115</strain>
    </source>
</reference>
<dbReference type="CDD" id="cd00090">
    <property type="entry name" value="HTH_ARSR"/>
    <property type="match status" value="1"/>
</dbReference>
<keyword evidence="2" id="KW-0238">DNA-binding</keyword>
<dbReference type="GO" id="GO:0006355">
    <property type="term" value="P:regulation of DNA-templated transcription"/>
    <property type="evidence" value="ECO:0007669"/>
    <property type="project" value="UniProtKB-ARBA"/>
</dbReference>
<dbReference type="InterPro" id="IPR019885">
    <property type="entry name" value="Tscrpt_reg_HTH_AsnC-type_CS"/>
</dbReference>
<dbReference type="PROSITE" id="PS50956">
    <property type="entry name" value="HTH_ASNC_2"/>
    <property type="match status" value="1"/>
</dbReference>
<accession>K2MZP9</accession>
<dbReference type="SUPFAM" id="SSF46785">
    <property type="entry name" value="Winged helix' DNA-binding domain"/>
    <property type="match status" value="1"/>
</dbReference>
<dbReference type="Gene3D" id="3.30.70.920">
    <property type="match status" value="1"/>
</dbReference>
<dbReference type="GO" id="GO:0043565">
    <property type="term" value="F:sequence-specific DNA binding"/>
    <property type="evidence" value="ECO:0007669"/>
    <property type="project" value="InterPro"/>
</dbReference>
<dbReference type="Pfam" id="PF01037">
    <property type="entry name" value="AsnC_trans_reg"/>
    <property type="match status" value="1"/>
</dbReference>
<dbReference type="PANTHER" id="PTHR30154:SF34">
    <property type="entry name" value="TRANSCRIPTIONAL REGULATOR AZLB"/>
    <property type="match status" value="1"/>
</dbReference>
<sequence>MRTLDRIDRKILKELLADGRISNAELAERVGLSQSPCWQRVKRLEDEGFIRGYAAQIDQSMLGFTETVIIEVMLDRHDDDTLEAFGAAMTSFPEVIEAFLTTGEYDYLVKVAVKGTAGYEEFLRKKLYQVAGVRHTRSCFALKCLKSGGSILDEAD</sequence>
<dbReference type="Pfam" id="PF13412">
    <property type="entry name" value="HTH_24"/>
    <property type="match status" value="1"/>
</dbReference>
<dbReference type="RefSeq" id="WP_009452009.1">
    <property type="nucleotide sequence ID" value="NZ_AMSI01000015.1"/>
</dbReference>
<gene>
    <name evidence="5" type="ORF">NA8A_18998</name>
</gene>
<dbReference type="InterPro" id="IPR000485">
    <property type="entry name" value="AsnC-type_HTH_dom"/>
</dbReference>
<dbReference type="SUPFAM" id="SSF54909">
    <property type="entry name" value="Dimeric alpha+beta barrel"/>
    <property type="match status" value="1"/>
</dbReference>
<dbReference type="GO" id="GO:0043200">
    <property type="term" value="P:response to amino acid"/>
    <property type="evidence" value="ECO:0007669"/>
    <property type="project" value="TreeGrafter"/>
</dbReference>
<dbReference type="OrthoDB" id="9812082at2"/>
<dbReference type="InterPro" id="IPR036390">
    <property type="entry name" value="WH_DNA-bd_sf"/>
</dbReference>
<evidence type="ECO:0000259" key="4">
    <source>
        <dbReference type="PROSITE" id="PS50956"/>
    </source>
</evidence>
<dbReference type="EMBL" id="AMSI01000015">
    <property type="protein sequence ID" value="EKF40723.1"/>
    <property type="molecule type" value="Genomic_DNA"/>
</dbReference>
<dbReference type="InterPro" id="IPR011991">
    <property type="entry name" value="ArsR-like_HTH"/>
</dbReference>
<dbReference type="PRINTS" id="PR00033">
    <property type="entry name" value="HTHASNC"/>
</dbReference>
<dbReference type="eggNOG" id="COG1522">
    <property type="taxonomic scope" value="Bacteria"/>
</dbReference>
<protein>
    <submittedName>
        <fullName evidence="5">AsnC family transcriptional regulator</fullName>
    </submittedName>
</protein>
<dbReference type="Gene3D" id="1.10.10.10">
    <property type="entry name" value="Winged helix-like DNA-binding domain superfamily/Winged helix DNA-binding domain"/>
    <property type="match status" value="1"/>
</dbReference>
<keyword evidence="6" id="KW-1185">Reference proteome</keyword>
<keyword evidence="1" id="KW-0805">Transcription regulation</keyword>
<dbReference type="InterPro" id="IPR019887">
    <property type="entry name" value="Tscrpt_reg_AsnC/Lrp_C"/>
</dbReference>
<dbReference type="PATRIC" id="fig|1231190.3.peg.3927"/>
<evidence type="ECO:0000256" key="2">
    <source>
        <dbReference type="ARBA" id="ARBA00023125"/>
    </source>
</evidence>
<dbReference type="STRING" id="721133.SAMN05216176_113120"/>
<dbReference type="AlphaFoldDB" id="K2MZP9"/>
<dbReference type="PANTHER" id="PTHR30154">
    <property type="entry name" value="LEUCINE-RESPONSIVE REGULATORY PROTEIN"/>
    <property type="match status" value="1"/>
</dbReference>
<evidence type="ECO:0000256" key="3">
    <source>
        <dbReference type="ARBA" id="ARBA00023163"/>
    </source>
</evidence>
<organism evidence="5 6">
    <name type="scientific">Nitratireductor indicus C115</name>
    <dbReference type="NCBI Taxonomy" id="1231190"/>
    <lineage>
        <taxon>Bacteria</taxon>
        <taxon>Pseudomonadati</taxon>
        <taxon>Pseudomonadota</taxon>
        <taxon>Alphaproteobacteria</taxon>
        <taxon>Hyphomicrobiales</taxon>
        <taxon>Phyllobacteriaceae</taxon>
        <taxon>Nitratireductor</taxon>
    </lineage>
</organism>
<dbReference type="PROSITE" id="PS00519">
    <property type="entry name" value="HTH_ASNC_1"/>
    <property type="match status" value="1"/>
</dbReference>
<evidence type="ECO:0000256" key="1">
    <source>
        <dbReference type="ARBA" id="ARBA00023015"/>
    </source>
</evidence>
<dbReference type="InterPro" id="IPR036388">
    <property type="entry name" value="WH-like_DNA-bd_sf"/>
</dbReference>
<evidence type="ECO:0000313" key="5">
    <source>
        <dbReference type="EMBL" id="EKF40723.1"/>
    </source>
</evidence>
<comment type="caution">
    <text evidence="5">The sequence shown here is derived from an EMBL/GenBank/DDBJ whole genome shotgun (WGS) entry which is preliminary data.</text>
</comment>
<dbReference type="SMART" id="SM00344">
    <property type="entry name" value="HTH_ASNC"/>
    <property type="match status" value="1"/>
</dbReference>
<dbReference type="Proteomes" id="UP000007374">
    <property type="component" value="Unassembled WGS sequence"/>
</dbReference>
<dbReference type="InterPro" id="IPR011008">
    <property type="entry name" value="Dimeric_a/b-barrel"/>
</dbReference>